<dbReference type="STRING" id="456900.A0A151K1P4"/>
<keyword evidence="3" id="KW-1185">Reference proteome</keyword>
<dbReference type="GO" id="GO:0015074">
    <property type="term" value="P:DNA integration"/>
    <property type="evidence" value="ECO:0007669"/>
    <property type="project" value="InterPro"/>
</dbReference>
<dbReference type="GO" id="GO:0003676">
    <property type="term" value="F:nucleic acid binding"/>
    <property type="evidence" value="ECO:0007669"/>
    <property type="project" value="InterPro"/>
</dbReference>
<evidence type="ECO:0000259" key="1">
    <source>
        <dbReference type="PROSITE" id="PS50994"/>
    </source>
</evidence>
<protein>
    <recommendedName>
        <fullName evidence="1">Integrase catalytic domain-containing protein</fullName>
    </recommendedName>
</protein>
<evidence type="ECO:0000313" key="2">
    <source>
        <dbReference type="EMBL" id="KYN50050.1"/>
    </source>
</evidence>
<comment type="caution">
    <text evidence="2">The sequence shown here is derived from an EMBL/GenBank/DDBJ whole genome shotgun (WGS) entry which is preliminary data.</text>
</comment>
<dbReference type="InterPro" id="IPR012337">
    <property type="entry name" value="RNaseH-like_sf"/>
</dbReference>
<accession>A0A151K1P4</accession>
<dbReference type="AlphaFoldDB" id="A0A151K1P4"/>
<dbReference type="InterPro" id="IPR036397">
    <property type="entry name" value="RNaseH_sf"/>
</dbReference>
<dbReference type="InterPro" id="IPR040676">
    <property type="entry name" value="DUF5641"/>
</dbReference>
<name>A0A151K1P4_9HYME</name>
<dbReference type="PANTHER" id="PTHR47331">
    <property type="entry name" value="PHD-TYPE DOMAIN-CONTAINING PROTEIN"/>
    <property type="match status" value="1"/>
</dbReference>
<reference evidence="2 3" key="1">
    <citation type="submission" date="2016-03" db="EMBL/GenBank/DDBJ databases">
        <title>Cyphomyrmex costatus WGS genome.</title>
        <authorList>
            <person name="Nygaard S."/>
            <person name="Hu H."/>
            <person name="Boomsma J."/>
            <person name="Zhang G."/>
        </authorList>
    </citation>
    <scope>NUCLEOTIDE SEQUENCE [LARGE SCALE GENOMIC DNA]</scope>
    <source>
        <strain evidence="2">MS0001</strain>
        <tissue evidence="2">Whole body</tissue>
    </source>
</reference>
<dbReference type="Proteomes" id="UP000078542">
    <property type="component" value="Unassembled WGS sequence"/>
</dbReference>
<evidence type="ECO:0000313" key="3">
    <source>
        <dbReference type="Proteomes" id="UP000078542"/>
    </source>
</evidence>
<feature type="domain" description="Integrase catalytic" evidence="1">
    <location>
        <begin position="1"/>
        <end position="163"/>
    </location>
</feature>
<proteinExistence type="predicted"/>
<feature type="non-terminal residue" evidence="2">
    <location>
        <position position="1"/>
    </location>
</feature>
<gene>
    <name evidence="2" type="ORF">ALC62_00077</name>
</gene>
<dbReference type="Pfam" id="PF18701">
    <property type="entry name" value="DUF5641"/>
    <property type="match status" value="1"/>
</dbReference>
<dbReference type="EMBL" id="LKEX01009158">
    <property type="protein sequence ID" value="KYN50050.1"/>
    <property type="molecule type" value="Genomic_DNA"/>
</dbReference>
<organism evidence="2 3">
    <name type="scientific">Cyphomyrmex costatus</name>
    <dbReference type="NCBI Taxonomy" id="456900"/>
    <lineage>
        <taxon>Eukaryota</taxon>
        <taxon>Metazoa</taxon>
        <taxon>Ecdysozoa</taxon>
        <taxon>Arthropoda</taxon>
        <taxon>Hexapoda</taxon>
        <taxon>Insecta</taxon>
        <taxon>Pterygota</taxon>
        <taxon>Neoptera</taxon>
        <taxon>Endopterygota</taxon>
        <taxon>Hymenoptera</taxon>
        <taxon>Apocrita</taxon>
        <taxon>Aculeata</taxon>
        <taxon>Formicoidea</taxon>
        <taxon>Formicidae</taxon>
        <taxon>Myrmicinae</taxon>
        <taxon>Cyphomyrmex</taxon>
    </lineage>
</organism>
<dbReference type="InterPro" id="IPR001584">
    <property type="entry name" value="Integrase_cat-core"/>
</dbReference>
<dbReference type="PROSITE" id="PS50994">
    <property type="entry name" value="INTEGRASE"/>
    <property type="match status" value="1"/>
</dbReference>
<dbReference type="Gene3D" id="3.30.420.10">
    <property type="entry name" value="Ribonuclease H-like superfamily/Ribonuclease H"/>
    <property type="match status" value="1"/>
</dbReference>
<dbReference type="SUPFAM" id="SSF53098">
    <property type="entry name" value="Ribonuclease H-like"/>
    <property type="match status" value="1"/>
</dbReference>
<sequence length="283" mass="32187">YLAIFICLATKAVHFELVSDLTATAFLNALKRFISRRGKCITLYSDNGTTFVGANNQLADLKECLFKETTQKQIHDYLAEQFIEWKFIPPYSPHVGGIWEAAVKSAKTHLRRIVGTSLLHFEELYTVMTQIEACLNSRPITPLSECTTDLEALTPGHFIIGEAITAIPDRDSAQTPSNRLTRYQLLSQLKQHFWKRWSSEYMSQLQQRFKWKTCKQLNLKVGTMVLVKGENTPPMTWPLGRITEVHPGPDGIIRLISVRTKQGISKRTLPKICILPLEDNVIT</sequence>